<organism evidence="6 7">
    <name type="scientific">Streptomyces demainii</name>
    <dbReference type="NCBI Taxonomy" id="588122"/>
    <lineage>
        <taxon>Bacteria</taxon>
        <taxon>Bacillati</taxon>
        <taxon>Actinomycetota</taxon>
        <taxon>Actinomycetes</taxon>
        <taxon>Kitasatosporales</taxon>
        <taxon>Streptomycetaceae</taxon>
        <taxon>Streptomyces</taxon>
    </lineage>
</organism>
<dbReference type="SMART" id="SM00889">
    <property type="entry name" value="EFG_IV"/>
    <property type="match status" value="1"/>
</dbReference>
<feature type="region of interest" description="Disordered" evidence="4">
    <location>
        <begin position="255"/>
        <end position="316"/>
    </location>
</feature>
<keyword evidence="2" id="KW-0648">Protein biosynthesis</keyword>
<dbReference type="SUPFAM" id="SSF54211">
    <property type="entry name" value="Ribosomal protein S5 domain 2-like"/>
    <property type="match status" value="1"/>
</dbReference>
<dbReference type="InterPro" id="IPR027417">
    <property type="entry name" value="P-loop_NTPase"/>
</dbReference>
<evidence type="ECO:0000256" key="1">
    <source>
        <dbReference type="ARBA" id="ARBA00022741"/>
    </source>
</evidence>
<evidence type="ECO:0000256" key="4">
    <source>
        <dbReference type="SAM" id="MobiDB-lite"/>
    </source>
</evidence>
<feature type="compositionally biased region" description="Low complexity" evidence="4">
    <location>
        <begin position="410"/>
        <end position="420"/>
    </location>
</feature>
<comment type="caution">
    <text evidence="6">The sequence shown here is derived from an EMBL/GenBank/DDBJ whole genome shotgun (WGS) entry which is preliminary data.</text>
</comment>
<keyword evidence="1" id="KW-0547">Nucleotide-binding</keyword>
<evidence type="ECO:0000256" key="2">
    <source>
        <dbReference type="ARBA" id="ARBA00022917"/>
    </source>
</evidence>
<evidence type="ECO:0000259" key="5">
    <source>
        <dbReference type="PROSITE" id="PS51722"/>
    </source>
</evidence>
<evidence type="ECO:0000313" key="6">
    <source>
        <dbReference type="EMBL" id="MDP9608023.1"/>
    </source>
</evidence>
<dbReference type="Pfam" id="PF03764">
    <property type="entry name" value="EFG_IV"/>
    <property type="match status" value="1"/>
</dbReference>
<feature type="domain" description="Tr-type G" evidence="5">
    <location>
        <begin position="9"/>
        <end position="259"/>
    </location>
</feature>
<dbReference type="InterPro" id="IPR035647">
    <property type="entry name" value="EFG_III/V"/>
</dbReference>
<dbReference type="InterPro" id="IPR014721">
    <property type="entry name" value="Ribsml_uS5_D2-typ_fold_subgr"/>
</dbReference>
<gene>
    <name evidence="6" type="ORF">JOF35_000300</name>
</gene>
<dbReference type="Gene3D" id="3.40.50.300">
    <property type="entry name" value="P-loop containing nucleotide triphosphate hydrolases"/>
    <property type="match status" value="1"/>
</dbReference>
<dbReference type="Proteomes" id="UP001234880">
    <property type="component" value="Unassembled WGS sequence"/>
</dbReference>
<feature type="region of interest" description="Disordered" evidence="4">
    <location>
        <begin position="382"/>
        <end position="448"/>
    </location>
</feature>
<dbReference type="PROSITE" id="PS00301">
    <property type="entry name" value="G_TR_1"/>
    <property type="match status" value="1"/>
</dbReference>
<dbReference type="CDD" id="cd04168">
    <property type="entry name" value="TetM_like"/>
    <property type="match status" value="1"/>
</dbReference>
<keyword evidence="3" id="KW-0342">GTP-binding</keyword>
<dbReference type="PROSITE" id="PS51722">
    <property type="entry name" value="G_TR_2"/>
    <property type="match status" value="1"/>
</dbReference>
<dbReference type="Gene3D" id="2.40.30.10">
    <property type="entry name" value="Translation factors"/>
    <property type="match status" value="1"/>
</dbReference>
<evidence type="ECO:0000313" key="7">
    <source>
        <dbReference type="Proteomes" id="UP001234880"/>
    </source>
</evidence>
<evidence type="ECO:0000256" key="3">
    <source>
        <dbReference type="ARBA" id="ARBA00023134"/>
    </source>
</evidence>
<dbReference type="InterPro" id="IPR005225">
    <property type="entry name" value="Small_GTP-bd"/>
</dbReference>
<protein>
    <submittedName>
        <fullName evidence="6">Ribosomal protection tetracycline resistance protein</fullName>
    </submittedName>
</protein>
<dbReference type="PRINTS" id="PR00315">
    <property type="entry name" value="ELONGATNFCT"/>
</dbReference>
<reference evidence="6 7" key="1">
    <citation type="submission" date="2023-07" db="EMBL/GenBank/DDBJ databases">
        <title>Sequencing the genomes of 1000 actinobacteria strains.</title>
        <authorList>
            <person name="Klenk H.-P."/>
        </authorList>
    </citation>
    <scope>NUCLEOTIDE SEQUENCE [LARGE SCALE GENOMIC DNA]</scope>
    <source>
        <strain evidence="6 7">DSM 41600</strain>
    </source>
</reference>
<dbReference type="PANTHER" id="PTHR43261">
    <property type="entry name" value="TRANSLATION ELONGATION FACTOR G-RELATED"/>
    <property type="match status" value="1"/>
</dbReference>
<dbReference type="InterPro" id="IPR000640">
    <property type="entry name" value="EFG_V-like"/>
</dbReference>
<name>A0ABT9KHX4_9ACTN</name>
<dbReference type="EMBL" id="JAURUE010000001">
    <property type="protein sequence ID" value="MDP9608023.1"/>
    <property type="molecule type" value="Genomic_DNA"/>
</dbReference>
<dbReference type="RefSeq" id="WP_307109966.1">
    <property type="nucleotide sequence ID" value="NZ_JAURUE010000001.1"/>
</dbReference>
<dbReference type="InterPro" id="IPR000795">
    <property type="entry name" value="T_Tr_GTP-bd_dom"/>
</dbReference>
<keyword evidence="7" id="KW-1185">Reference proteome</keyword>
<feature type="compositionally biased region" description="Basic and acidic residues" evidence="4">
    <location>
        <begin position="423"/>
        <end position="443"/>
    </location>
</feature>
<dbReference type="Pfam" id="PF00679">
    <property type="entry name" value="EFG_C"/>
    <property type="match status" value="1"/>
</dbReference>
<dbReference type="Pfam" id="PF00009">
    <property type="entry name" value="GTP_EFTU"/>
    <property type="match status" value="1"/>
</dbReference>
<accession>A0ABT9KHX4</accession>
<dbReference type="PRINTS" id="PR01037">
    <property type="entry name" value="TCRTETOQM"/>
</dbReference>
<feature type="compositionally biased region" description="Gly residues" evidence="4">
    <location>
        <begin position="275"/>
        <end position="314"/>
    </location>
</feature>
<sequence>MHSSPRVSRTTLNIGVLAHVDAGKTSLTERLLYDAGVIDRLGSVDAGDTQTDTGEIERQRGITVRSAVASFTTGDTQINLIDTPGHSDFIAEVERALGVLDGAVLVLSAVEGVQAQTRVLMKTLRRLRLPVLLFINKIDRAGARDEGLLADIRRTLAPHLVPLTEVRDLGTRNAHVRPRSLDDPGVRTEAAEVLAETDDALLARVVDGPLPSAEEVWAALAARTAEGLAHPVFFGSALSGQGVGALVEGVARLVPPAPGGPEPRGTVFAVERDGGGGPGGNGKARGNGKGGGKGGGNGKGKGNRGGNPSGGARGGRTAYLRLFSGEVRLRQRVTLYRREPGGAVTEHTGQITALEVIGRAESARGPLTAGNIARIKGLPGVRVGDRLGAAPGPSAGGEEGDEGDGRADSAHSANSANSANRPNGDDRGDSAHSAHSAHRDGRDGAQQPHFAAPSLQTLVHAREPGAAAASRLHTALLDLADQDPLIHARAMPGGATSVLLYGEVQKEIIAATLVQDYGIEADFEPSRPVLVERPSGIGEARHEIARTGHTGPWATVGLRVEPTARGAGVVFGYETELGALPRAFHTAIEETVHETLFHGPRGRSVTDCRVVLVRSGFIGPVSTAGDFREVTPRVLGQALERAGWRVYEPYHAFELEIPTEALAAVTARLAAAEADIGESVDGATGRLLRGEIPARRVHGFERVLPRLTHGQGVWWSRPCADRPLRAGAAPALGS</sequence>
<dbReference type="InterPro" id="IPR031157">
    <property type="entry name" value="G_TR_CS"/>
</dbReference>
<dbReference type="Gene3D" id="3.30.230.10">
    <property type="match status" value="1"/>
</dbReference>
<dbReference type="PANTHER" id="PTHR43261:SF1">
    <property type="entry name" value="RIBOSOME-RELEASING FACTOR 2, MITOCHONDRIAL"/>
    <property type="match status" value="1"/>
</dbReference>
<dbReference type="SUPFAM" id="SSF52540">
    <property type="entry name" value="P-loop containing nucleoside triphosphate hydrolases"/>
    <property type="match status" value="1"/>
</dbReference>
<dbReference type="InterPro" id="IPR020568">
    <property type="entry name" value="Ribosomal_Su5_D2-typ_SF"/>
</dbReference>
<dbReference type="InterPro" id="IPR005517">
    <property type="entry name" value="Transl_elong_EFG/EF2_IV"/>
</dbReference>
<dbReference type="SUPFAM" id="SSF54980">
    <property type="entry name" value="EF-G C-terminal domain-like"/>
    <property type="match status" value="2"/>
</dbReference>
<dbReference type="NCBIfam" id="TIGR00231">
    <property type="entry name" value="small_GTP"/>
    <property type="match status" value="1"/>
</dbReference>
<proteinExistence type="predicted"/>